<proteinExistence type="predicted"/>
<keyword evidence="4" id="KW-0479">Metal-binding</keyword>
<keyword evidence="2" id="KW-0444">Lipid biosynthesis</keyword>
<gene>
    <name evidence="13" type="ORF">LG35_00230</name>
</gene>
<evidence type="ECO:0000256" key="2">
    <source>
        <dbReference type="ARBA" id="ARBA00022516"/>
    </source>
</evidence>
<organism evidence="13 14">
    <name type="scientific">Alistipes inops</name>
    <dbReference type="NCBI Taxonomy" id="1501391"/>
    <lineage>
        <taxon>Bacteria</taxon>
        <taxon>Pseudomonadati</taxon>
        <taxon>Bacteroidota</taxon>
        <taxon>Bacteroidia</taxon>
        <taxon>Bacteroidales</taxon>
        <taxon>Rikenellaceae</taxon>
        <taxon>Alistipes</taxon>
    </lineage>
</organism>
<keyword evidence="11" id="KW-1208">Phospholipid metabolism</keyword>
<protein>
    <submittedName>
        <fullName evidence="13">Lipid kinase</fullName>
    </submittedName>
</protein>
<evidence type="ECO:0000256" key="3">
    <source>
        <dbReference type="ARBA" id="ARBA00022679"/>
    </source>
</evidence>
<evidence type="ECO:0000256" key="11">
    <source>
        <dbReference type="ARBA" id="ARBA00023264"/>
    </source>
</evidence>
<dbReference type="Proteomes" id="UP000030889">
    <property type="component" value="Unassembled WGS sequence"/>
</dbReference>
<dbReference type="SMART" id="SM00046">
    <property type="entry name" value="DAGKc"/>
    <property type="match status" value="1"/>
</dbReference>
<comment type="cofactor">
    <cofactor evidence="1">
        <name>Mg(2+)</name>
        <dbReference type="ChEBI" id="CHEBI:18420"/>
    </cofactor>
</comment>
<evidence type="ECO:0000256" key="10">
    <source>
        <dbReference type="ARBA" id="ARBA00023209"/>
    </source>
</evidence>
<dbReference type="InterPro" id="IPR016064">
    <property type="entry name" value="NAD/diacylglycerol_kinase_sf"/>
</dbReference>
<keyword evidence="8" id="KW-0460">Magnesium</keyword>
<dbReference type="GO" id="GO:0016301">
    <property type="term" value="F:kinase activity"/>
    <property type="evidence" value="ECO:0007669"/>
    <property type="project" value="UniProtKB-KW"/>
</dbReference>
<keyword evidence="14" id="KW-1185">Reference proteome</keyword>
<keyword evidence="5" id="KW-0547">Nucleotide-binding</keyword>
<dbReference type="Gene3D" id="3.40.50.10330">
    <property type="entry name" value="Probable inorganic polyphosphate/atp-NAD kinase, domain 1"/>
    <property type="match status" value="1"/>
</dbReference>
<evidence type="ECO:0000256" key="5">
    <source>
        <dbReference type="ARBA" id="ARBA00022741"/>
    </source>
</evidence>
<comment type="caution">
    <text evidence="13">The sequence shown here is derived from an EMBL/GenBank/DDBJ whole genome shotgun (WGS) entry which is preliminary data.</text>
</comment>
<feature type="domain" description="DAGKc" evidence="12">
    <location>
        <begin position="1"/>
        <end position="131"/>
    </location>
</feature>
<keyword evidence="3" id="KW-0808">Transferase</keyword>
<evidence type="ECO:0000256" key="1">
    <source>
        <dbReference type="ARBA" id="ARBA00001946"/>
    </source>
</evidence>
<evidence type="ECO:0000313" key="14">
    <source>
        <dbReference type="Proteomes" id="UP000030889"/>
    </source>
</evidence>
<accession>A0ABR4YL06</accession>
<name>A0ABR4YL06_9BACT</name>
<evidence type="ECO:0000256" key="6">
    <source>
        <dbReference type="ARBA" id="ARBA00022777"/>
    </source>
</evidence>
<dbReference type="Pfam" id="PF19279">
    <property type="entry name" value="YegS_C"/>
    <property type="match status" value="1"/>
</dbReference>
<evidence type="ECO:0000256" key="8">
    <source>
        <dbReference type="ARBA" id="ARBA00022842"/>
    </source>
</evidence>
<dbReference type="PANTHER" id="PTHR12358:SF106">
    <property type="entry name" value="LIPID KINASE YEGS"/>
    <property type="match status" value="1"/>
</dbReference>
<dbReference type="RefSeq" id="WP_035471434.1">
    <property type="nucleotide sequence ID" value="NZ_JRGF01000001.1"/>
</dbReference>
<dbReference type="InterPro" id="IPR017438">
    <property type="entry name" value="ATP-NAD_kinase_N"/>
</dbReference>
<evidence type="ECO:0000256" key="4">
    <source>
        <dbReference type="ARBA" id="ARBA00022723"/>
    </source>
</evidence>
<keyword evidence="7" id="KW-0067">ATP-binding</keyword>
<dbReference type="InterPro" id="IPR005218">
    <property type="entry name" value="Diacylglycerol/lipid_kinase"/>
</dbReference>
<dbReference type="InterPro" id="IPR050187">
    <property type="entry name" value="Lipid_Phosphate_FormReg"/>
</dbReference>
<dbReference type="Pfam" id="PF00781">
    <property type="entry name" value="DAGK_cat"/>
    <property type="match status" value="1"/>
</dbReference>
<dbReference type="SUPFAM" id="SSF111331">
    <property type="entry name" value="NAD kinase/diacylglycerol kinase-like"/>
    <property type="match status" value="1"/>
</dbReference>
<keyword evidence="10" id="KW-0594">Phospholipid biosynthesis</keyword>
<evidence type="ECO:0000313" key="13">
    <source>
        <dbReference type="EMBL" id="KHE42938.1"/>
    </source>
</evidence>
<evidence type="ECO:0000256" key="9">
    <source>
        <dbReference type="ARBA" id="ARBA00023098"/>
    </source>
</evidence>
<keyword evidence="6 13" id="KW-0418">Kinase</keyword>
<evidence type="ECO:0000256" key="7">
    <source>
        <dbReference type="ARBA" id="ARBA00022840"/>
    </source>
</evidence>
<dbReference type="InterPro" id="IPR001206">
    <property type="entry name" value="Diacylglycerol_kinase_cat_dom"/>
</dbReference>
<sequence>MLRKVLFIYNPSSGESPVTGRFDRIIELYQAHGLHMLFHRLAFDAGDEAVLAAVDGSFDHLLLAGGDGSINYAVNLIKGMGLNLPVAVLPAGTANDFATLLGMPTDIEEACRAILAGRIHAMDLGRANGRYFANVFSCGLFTDVSQKTPTAWKNNLGKIAYYINGIGDLPRFRKMELSITSDGGDFRGNAIIFFVFNGRTAGTLPLAYLSEGDDGLLDILVLKGDTPLDTLHTAIRYLPRLLHRRRYPEGIVHIRCSRLHAECDRDEHTDVDGQPGPSFPIDITCEHGALPVILPDRKR</sequence>
<dbReference type="PROSITE" id="PS50146">
    <property type="entry name" value="DAGK"/>
    <property type="match status" value="1"/>
</dbReference>
<keyword evidence="9" id="KW-0443">Lipid metabolism</keyword>
<evidence type="ECO:0000259" key="12">
    <source>
        <dbReference type="PROSITE" id="PS50146"/>
    </source>
</evidence>
<dbReference type="EMBL" id="JRGF01000001">
    <property type="protein sequence ID" value="KHE42938.1"/>
    <property type="molecule type" value="Genomic_DNA"/>
</dbReference>
<dbReference type="Gene3D" id="2.60.200.40">
    <property type="match status" value="1"/>
</dbReference>
<dbReference type="NCBIfam" id="TIGR00147">
    <property type="entry name" value="YegS/Rv2252/BmrU family lipid kinase"/>
    <property type="match status" value="1"/>
</dbReference>
<reference evidence="13 14" key="1">
    <citation type="submission" date="2014-09" db="EMBL/GenBank/DDBJ databases">
        <title>Alistipes sp. 627, sp. nov., a novel member of the family Rikenellaceae isolated from human faeces.</title>
        <authorList>
            <person name="Shkoporov A.N."/>
            <person name="Chaplin A.V."/>
            <person name="Motuzova O.V."/>
            <person name="Kafarskaia L.I."/>
            <person name="Khokhlova E.V."/>
            <person name="Efimov B.A."/>
        </authorList>
    </citation>
    <scope>NUCLEOTIDE SEQUENCE [LARGE SCALE GENOMIC DNA]</scope>
    <source>
        <strain evidence="13 14">627</strain>
    </source>
</reference>
<dbReference type="InterPro" id="IPR045540">
    <property type="entry name" value="YegS/DAGK_C"/>
</dbReference>
<dbReference type="PANTHER" id="PTHR12358">
    <property type="entry name" value="SPHINGOSINE KINASE"/>
    <property type="match status" value="1"/>
</dbReference>